<evidence type="ECO:0000256" key="4">
    <source>
        <dbReference type="SAM" id="MobiDB-lite"/>
    </source>
</evidence>
<feature type="compositionally biased region" description="Basic and acidic residues" evidence="4">
    <location>
        <begin position="1"/>
        <end position="12"/>
    </location>
</feature>
<evidence type="ECO:0000313" key="6">
    <source>
        <dbReference type="EMBL" id="CAJ1076713.1"/>
    </source>
</evidence>
<dbReference type="EMBL" id="OY660879">
    <property type="protein sequence ID" value="CAJ1076713.1"/>
    <property type="molecule type" value="Genomic_DNA"/>
</dbReference>
<dbReference type="SUPFAM" id="SSF81383">
    <property type="entry name" value="F-box domain"/>
    <property type="match status" value="1"/>
</dbReference>
<dbReference type="Proteomes" id="UP001178508">
    <property type="component" value="Chromosome 16"/>
</dbReference>
<keyword evidence="1 3" id="KW-0853">WD repeat</keyword>
<keyword evidence="2" id="KW-0677">Repeat</keyword>
<dbReference type="InterPro" id="IPR001680">
    <property type="entry name" value="WD40_rpt"/>
</dbReference>
<evidence type="ECO:0000256" key="1">
    <source>
        <dbReference type="ARBA" id="ARBA00022574"/>
    </source>
</evidence>
<evidence type="ECO:0000256" key="3">
    <source>
        <dbReference type="PROSITE-ProRule" id="PRU00221"/>
    </source>
</evidence>
<organism evidence="6 7">
    <name type="scientific">Xyrichtys novacula</name>
    <name type="common">Pearly razorfish</name>
    <name type="synonym">Hemipteronotus novacula</name>
    <dbReference type="NCBI Taxonomy" id="13765"/>
    <lineage>
        <taxon>Eukaryota</taxon>
        <taxon>Metazoa</taxon>
        <taxon>Chordata</taxon>
        <taxon>Craniata</taxon>
        <taxon>Vertebrata</taxon>
        <taxon>Euteleostomi</taxon>
        <taxon>Actinopterygii</taxon>
        <taxon>Neopterygii</taxon>
        <taxon>Teleostei</taxon>
        <taxon>Neoteleostei</taxon>
        <taxon>Acanthomorphata</taxon>
        <taxon>Eupercaria</taxon>
        <taxon>Labriformes</taxon>
        <taxon>Labridae</taxon>
        <taxon>Xyrichtys</taxon>
    </lineage>
</organism>
<dbReference type="InterPro" id="IPR036322">
    <property type="entry name" value="WD40_repeat_dom_sf"/>
</dbReference>
<dbReference type="PANTHER" id="PTHR22847">
    <property type="entry name" value="WD40 REPEAT PROTEIN"/>
    <property type="match status" value="1"/>
</dbReference>
<dbReference type="SUPFAM" id="SSF50978">
    <property type="entry name" value="WD40 repeat-like"/>
    <property type="match status" value="1"/>
</dbReference>
<dbReference type="PROSITE" id="PS50181">
    <property type="entry name" value="FBOX"/>
    <property type="match status" value="1"/>
</dbReference>
<dbReference type="InterPro" id="IPR015943">
    <property type="entry name" value="WD40/YVTN_repeat-like_dom_sf"/>
</dbReference>
<dbReference type="InterPro" id="IPR019775">
    <property type="entry name" value="WD40_repeat_CS"/>
</dbReference>
<evidence type="ECO:0000313" key="7">
    <source>
        <dbReference type="Proteomes" id="UP001178508"/>
    </source>
</evidence>
<evidence type="ECO:0000256" key="2">
    <source>
        <dbReference type="ARBA" id="ARBA00022737"/>
    </source>
</evidence>
<gene>
    <name evidence="6" type="ORF">XNOV1_A014561</name>
</gene>
<feature type="region of interest" description="Disordered" evidence="4">
    <location>
        <begin position="144"/>
        <end position="189"/>
    </location>
</feature>
<dbReference type="InterPro" id="IPR020472">
    <property type="entry name" value="WD40_PAC1"/>
</dbReference>
<dbReference type="Gene3D" id="2.130.10.10">
    <property type="entry name" value="YVTN repeat-like/Quinoprotein amine dehydrogenase"/>
    <property type="match status" value="2"/>
</dbReference>
<dbReference type="InterPro" id="IPR036047">
    <property type="entry name" value="F-box-like_dom_sf"/>
</dbReference>
<reference evidence="6" key="1">
    <citation type="submission" date="2023-08" db="EMBL/GenBank/DDBJ databases">
        <authorList>
            <person name="Alioto T."/>
            <person name="Alioto T."/>
            <person name="Gomez Garrido J."/>
        </authorList>
    </citation>
    <scope>NUCLEOTIDE SEQUENCE</scope>
</reference>
<keyword evidence="7" id="KW-1185">Reference proteome</keyword>
<dbReference type="PRINTS" id="PR00320">
    <property type="entry name" value="GPROTEINBRPT"/>
</dbReference>
<dbReference type="SMART" id="SM00320">
    <property type="entry name" value="WD40"/>
    <property type="match status" value="6"/>
</dbReference>
<feature type="repeat" description="WD" evidence="3">
    <location>
        <begin position="251"/>
        <end position="290"/>
    </location>
</feature>
<feature type="region of interest" description="Disordered" evidence="4">
    <location>
        <begin position="1"/>
        <end position="49"/>
    </location>
</feature>
<protein>
    <submittedName>
        <fullName evidence="6">F-box/WD repeat-containing protein 9 isoform X1</fullName>
    </submittedName>
</protein>
<feature type="repeat" description="WD" evidence="3">
    <location>
        <begin position="199"/>
        <end position="234"/>
    </location>
</feature>
<dbReference type="PANTHER" id="PTHR22847:SF637">
    <property type="entry name" value="WD REPEAT DOMAIN 5B"/>
    <property type="match status" value="1"/>
</dbReference>
<dbReference type="Pfam" id="PF00400">
    <property type="entry name" value="WD40"/>
    <property type="match status" value="3"/>
</dbReference>
<name>A0AAV1GT32_XYRNO</name>
<dbReference type="GO" id="GO:1990234">
    <property type="term" value="C:transferase complex"/>
    <property type="evidence" value="ECO:0007669"/>
    <property type="project" value="UniProtKB-ARBA"/>
</dbReference>
<evidence type="ECO:0000259" key="5">
    <source>
        <dbReference type="PROSITE" id="PS50181"/>
    </source>
</evidence>
<sequence length="487" mass="51970">MELSEGRTHPDQDGPSPDGGTSQCEASTPDLSSLRPPAPSLSVDLSPSPAEAPGGLLSLPWEMLTNIASHLPAQCVLDVLPKVCHALEDVGRDSTAWQLRASRLIGSRASFPVGPREDFDWPSACVEMEQLITCWTGGPNLRVKQTQEDEGEREQARPPQDGAPNPQAEGMVGNQENGGPAEIEEHLDPPPALECVPLPSGHIAQVNSVLLLGGGGGVLATGSRDWNVKLWDLKAACGVSLLHTLGGQGDFSTHRGWVWCLASRDHQLVSGGFDSTVRLWDLQAGGAKRGLIRAGAAVLCLSCQTDVLLAGTYDKRVNMYDTRAAQPLVKSIRLHGNAVMCLAADDRFIISGSKDSTAAVYDRRAGRELKRLQLSSYLQSMSFSGHEVWAGDNSGMIHCLSMQGGRLEPVSRFDVGHRGMITGVHRSAGSLYTCSSDRTVKVHIPSSPPKTLSIQHHDAGVNGLSVEAGVLAVASGDMCVEVWRPKK</sequence>
<dbReference type="PROSITE" id="PS50082">
    <property type="entry name" value="WD_REPEATS_2"/>
    <property type="match status" value="2"/>
</dbReference>
<accession>A0AAV1GT32</accession>
<feature type="domain" description="F-box" evidence="5">
    <location>
        <begin position="53"/>
        <end position="100"/>
    </location>
</feature>
<dbReference type="InterPro" id="IPR001810">
    <property type="entry name" value="F-box_dom"/>
</dbReference>
<dbReference type="PROSITE" id="PS00678">
    <property type="entry name" value="WD_REPEATS_1"/>
    <property type="match status" value="2"/>
</dbReference>
<dbReference type="AlphaFoldDB" id="A0AAV1GT32"/>
<dbReference type="PROSITE" id="PS50294">
    <property type="entry name" value="WD_REPEATS_REGION"/>
    <property type="match status" value="1"/>
</dbReference>
<proteinExistence type="predicted"/>